<keyword evidence="3" id="KW-0479">Metal-binding</keyword>
<name>A0ABQ8HHD2_9ROSI</name>
<gene>
    <name evidence="13" type="ORF">JRO89_XS10G0030100</name>
</gene>
<dbReference type="Pfam" id="PF01477">
    <property type="entry name" value="PLAT"/>
    <property type="match status" value="1"/>
</dbReference>
<protein>
    <submittedName>
        <fullName evidence="13">Uncharacterized protein</fullName>
    </submittedName>
</protein>
<comment type="similarity">
    <text evidence="1">Belongs to the lipoxygenase family.</text>
</comment>
<evidence type="ECO:0000256" key="4">
    <source>
        <dbReference type="ARBA" id="ARBA00022767"/>
    </source>
</evidence>
<dbReference type="InterPro" id="IPR036392">
    <property type="entry name" value="PLAT/LH2_dom_sf"/>
</dbReference>
<evidence type="ECO:0000259" key="12">
    <source>
        <dbReference type="PROSITE" id="PS51393"/>
    </source>
</evidence>
<evidence type="ECO:0000256" key="8">
    <source>
        <dbReference type="ARBA" id="ARBA00023098"/>
    </source>
</evidence>
<dbReference type="SUPFAM" id="SSF49723">
    <property type="entry name" value="Lipase/lipooxygenase domain (PLAT/LH2 domain)"/>
    <property type="match status" value="1"/>
</dbReference>
<evidence type="ECO:0000256" key="9">
    <source>
        <dbReference type="ARBA" id="ARBA00023160"/>
    </source>
</evidence>
<keyword evidence="7" id="KW-0560">Oxidoreductase</keyword>
<keyword evidence="5" id="KW-0276">Fatty acid metabolism</keyword>
<evidence type="ECO:0000313" key="13">
    <source>
        <dbReference type="EMBL" id="KAH7560488.1"/>
    </source>
</evidence>
<keyword evidence="14" id="KW-1185">Reference proteome</keyword>
<dbReference type="InterPro" id="IPR013819">
    <property type="entry name" value="LipOase_C"/>
</dbReference>
<evidence type="ECO:0000256" key="10">
    <source>
        <dbReference type="PROSITE-ProRule" id="PRU00152"/>
    </source>
</evidence>
<feature type="domain" description="PLAT" evidence="11">
    <location>
        <begin position="86"/>
        <end position="206"/>
    </location>
</feature>
<evidence type="ECO:0000313" key="14">
    <source>
        <dbReference type="Proteomes" id="UP000827721"/>
    </source>
</evidence>
<comment type="caution">
    <text evidence="13">The sequence shown here is derived from an EMBL/GenBank/DDBJ whole genome shotgun (WGS) entry which is preliminary data.</text>
</comment>
<feature type="domain" description="Lipoxygenase" evidence="12">
    <location>
        <begin position="207"/>
        <end position="279"/>
    </location>
</feature>
<evidence type="ECO:0000256" key="6">
    <source>
        <dbReference type="ARBA" id="ARBA00022964"/>
    </source>
</evidence>
<organism evidence="13 14">
    <name type="scientific">Xanthoceras sorbifolium</name>
    <dbReference type="NCBI Taxonomy" id="99658"/>
    <lineage>
        <taxon>Eukaryota</taxon>
        <taxon>Viridiplantae</taxon>
        <taxon>Streptophyta</taxon>
        <taxon>Embryophyta</taxon>
        <taxon>Tracheophyta</taxon>
        <taxon>Spermatophyta</taxon>
        <taxon>Magnoliopsida</taxon>
        <taxon>eudicotyledons</taxon>
        <taxon>Gunneridae</taxon>
        <taxon>Pentapetalae</taxon>
        <taxon>rosids</taxon>
        <taxon>malvids</taxon>
        <taxon>Sapindales</taxon>
        <taxon>Sapindaceae</taxon>
        <taxon>Xanthoceroideae</taxon>
        <taxon>Xanthoceras</taxon>
    </lineage>
</organism>
<dbReference type="Pfam" id="PF00305">
    <property type="entry name" value="Lipoxygenase"/>
    <property type="match status" value="1"/>
</dbReference>
<evidence type="ECO:0000256" key="7">
    <source>
        <dbReference type="ARBA" id="ARBA00023002"/>
    </source>
</evidence>
<dbReference type="InterPro" id="IPR000907">
    <property type="entry name" value="LipOase"/>
</dbReference>
<keyword evidence="8" id="KW-0443">Lipid metabolism</keyword>
<reference evidence="13 14" key="1">
    <citation type="submission" date="2021-02" db="EMBL/GenBank/DDBJ databases">
        <title>Plant Genome Project.</title>
        <authorList>
            <person name="Zhang R.-G."/>
        </authorList>
    </citation>
    <scope>NUCLEOTIDE SEQUENCE [LARGE SCALE GENOMIC DNA]</scope>
    <source>
        <tissue evidence="13">Leaves</tissue>
    </source>
</reference>
<keyword evidence="2" id="KW-0444">Lipid biosynthesis</keyword>
<dbReference type="Gene3D" id="4.10.375.10">
    <property type="entry name" value="Lipoxygenase-1, Domain 2"/>
    <property type="match status" value="1"/>
</dbReference>
<keyword evidence="4" id="KW-0925">Oxylipin biosynthesis</keyword>
<comment type="caution">
    <text evidence="10">Lacks conserved residue(s) required for the propagation of feature annotation.</text>
</comment>
<proteinExistence type="inferred from homology"/>
<dbReference type="SMART" id="SM00308">
    <property type="entry name" value="LH2"/>
    <property type="match status" value="1"/>
</dbReference>
<keyword evidence="9" id="KW-0275">Fatty acid biosynthesis</keyword>
<dbReference type="PROSITE" id="PS51393">
    <property type="entry name" value="LIPOXYGENASE_3"/>
    <property type="match status" value="1"/>
</dbReference>
<dbReference type="InterPro" id="IPR001024">
    <property type="entry name" value="PLAT/LH2_dom"/>
</dbReference>
<evidence type="ECO:0000256" key="5">
    <source>
        <dbReference type="ARBA" id="ARBA00022832"/>
    </source>
</evidence>
<keyword evidence="6" id="KW-0223">Dioxygenase</keyword>
<dbReference type="SUPFAM" id="SSF48484">
    <property type="entry name" value="Lipoxigenase"/>
    <property type="match status" value="1"/>
</dbReference>
<dbReference type="PANTHER" id="PTHR11771">
    <property type="entry name" value="LIPOXYGENASE"/>
    <property type="match status" value="1"/>
</dbReference>
<dbReference type="Proteomes" id="UP000827721">
    <property type="component" value="Unassembled WGS sequence"/>
</dbReference>
<dbReference type="PROSITE" id="PS50095">
    <property type="entry name" value="PLAT"/>
    <property type="match status" value="1"/>
</dbReference>
<evidence type="ECO:0000259" key="11">
    <source>
        <dbReference type="PROSITE" id="PS50095"/>
    </source>
</evidence>
<dbReference type="Gene3D" id="2.60.60.20">
    <property type="entry name" value="PLAT/LH2 domain"/>
    <property type="match status" value="1"/>
</dbReference>
<accession>A0ABQ8HHD2</accession>
<dbReference type="PRINTS" id="PR00468">
    <property type="entry name" value="PLTLPOXGNASE"/>
</dbReference>
<sequence>MLKPQLNQQSHSTKALFPLEKPFLHGNGGQSFLLQVQSRPSSNKSTKVRVGFSPSNNIKAIASPFSTKKSLSVKAVITVKRTIGSILSDVTVDLDDIKDLLGRSLLLELVSAELDPNTGLEKTTIKDHANRSVFERDGTDISYKADFKVPLDFGELGAIYVGNEHNEEMFVKDVVIEGFPNGPITINCDSWVQSKNKEKRVFFTYKSYLPSNTPKGLERLRGEELVKLRGNGQGERKLGERIYDYDVSSRLRVPLGLISENSRSIGNGASNLCGEGKPC</sequence>
<evidence type="ECO:0000256" key="2">
    <source>
        <dbReference type="ARBA" id="ARBA00022516"/>
    </source>
</evidence>
<evidence type="ECO:0000256" key="3">
    <source>
        <dbReference type="ARBA" id="ARBA00022723"/>
    </source>
</evidence>
<dbReference type="InterPro" id="IPR036226">
    <property type="entry name" value="LipOase_C_sf"/>
</dbReference>
<dbReference type="EMBL" id="JAFEMO010000010">
    <property type="protein sequence ID" value="KAH7560488.1"/>
    <property type="molecule type" value="Genomic_DNA"/>
</dbReference>
<dbReference type="InterPro" id="IPR001246">
    <property type="entry name" value="LipOase_plant"/>
</dbReference>
<evidence type="ECO:0000256" key="1">
    <source>
        <dbReference type="ARBA" id="ARBA00009419"/>
    </source>
</evidence>